<organism evidence="1 2">
    <name type="scientific">Stephania yunnanensis</name>
    <dbReference type="NCBI Taxonomy" id="152371"/>
    <lineage>
        <taxon>Eukaryota</taxon>
        <taxon>Viridiplantae</taxon>
        <taxon>Streptophyta</taxon>
        <taxon>Embryophyta</taxon>
        <taxon>Tracheophyta</taxon>
        <taxon>Spermatophyta</taxon>
        <taxon>Magnoliopsida</taxon>
        <taxon>Ranunculales</taxon>
        <taxon>Menispermaceae</taxon>
        <taxon>Menispermoideae</taxon>
        <taxon>Cissampelideae</taxon>
        <taxon>Stephania</taxon>
    </lineage>
</organism>
<accession>A0AAP0F8S3</accession>
<protein>
    <submittedName>
        <fullName evidence="1">Uncharacterized protein</fullName>
    </submittedName>
</protein>
<sequence length="123" mass="13882">MLGVVYILRGMWEPRLLGILHIESYLRSNWSGLVIVHSRIEQPTSSRGFLTGLNLLSGEEHGFAALEEAVPERKPEISGSNTYDALEKTPRALNSMIHEYLLKYPKITPVGHYTGNYNGLRLM</sequence>
<evidence type="ECO:0000313" key="2">
    <source>
        <dbReference type="Proteomes" id="UP001420932"/>
    </source>
</evidence>
<name>A0AAP0F8S3_9MAGN</name>
<comment type="caution">
    <text evidence="1">The sequence shown here is derived from an EMBL/GenBank/DDBJ whole genome shotgun (WGS) entry which is preliminary data.</text>
</comment>
<dbReference type="EMBL" id="JBBNAF010000010">
    <property type="protein sequence ID" value="KAK9107335.1"/>
    <property type="molecule type" value="Genomic_DNA"/>
</dbReference>
<proteinExistence type="predicted"/>
<evidence type="ECO:0000313" key="1">
    <source>
        <dbReference type="EMBL" id="KAK9107335.1"/>
    </source>
</evidence>
<dbReference type="AlphaFoldDB" id="A0AAP0F8S3"/>
<keyword evidence="2" id="KW-1185">Reference proteome</keyword>
<dbReference type="Proteomes" id="UP001420932">
    <property type="component" value="Unassembled WGS sequence"/>
</dbReference>
<gene>
    <name evidence="1" type="ORF">Syun_023346</name>
</gene>
<reference evidence="1 2" key="1">
    <citation type="submission" date="2024-01" db="EMBL/GenBank/DDBJ databases">
        <title>Genome assemblies of Stephania.</title>
        <authorList>
            <person name="Yang L."/>
        </authorList>
    </citation>
    <scope>NUCLEOTIDE SEQUENCE [LARGE SCALE GENOMIC DNA]</scope>
    <source>
        <strain evidence="1">YNDBR</strain>
        <tissue evidence="1">Leaf</tissue>
    </source>
</reference>